<dbReference type="InterPro" id="IPR016032">
    <property type="entry name" value="Sig_transdc_resp-reg_C-effctor"/>
</dbReference>
<dbReference type="RefSeq" id="WP_235293299.1">
    <property type="nucleotide sequence ID" value="NZ_BSOH01000005.1"/>
</dbReference>
<dbReference type="GO" id="GO:0000156">
    <property type="term" value="F:phosphorelay response regulator activity"/>
    <property type="evidence" value="ECO:0007669"/>
    <property type="project" value="TreeGrafter"/>
</dbReference>
<dbReference type="CDD" id="cd00383">
    <property type="entry name" value="trans_reg_C"/>
    <property type="match status" value="1"/>
</dbReference>
<dbReference type="SUPFAM" id="SSF46894">
    <property type="entry name" value="C-terminal effector domain of the bipartite response regulators"/>
    <property type="match status" value="1"/>
</dbReference>
<reference evidence="10" key="2">
    <citation type="submission" date="2023-01" db="EMBL/GenBank/DDBJ databases">
        <title>Draft genome sequence of Portibacter lacus strain NBRC 108769.</title>
        <authorList>
            <person name="Sun Q."/>
            <person name="Mori K."/>
        </authorList>
    </citation>
    <scope>NUCLEOTIDE SEQUENCE</scope>
    <source>
        <strain evidence="10">NBRC 108769</strain>
    </source>
</reference>
<dbReference type="Gene3D" id="1.10.10.10">
    <property type="entry name" value="Winged helix-like DNA-binding domain superfamily/Winged helix DNA-binding domain"/>
    <property type="match status" value="1"/>
</dbReference>
<evidence type="ECO:0000313" key="11">
    <source>
        <dbReference type="Proteomes" id="UP001156666"/>
    </source>
</evidence>
<dbReference type="AlphaFoldDB" id="A0AA37WDX6"/>
<name>A0AA37WDX6_9BACT</name>
<dbReference type="GO" id="GO:0032993">
    <property type="term" value="C:protein-DNA complex"/>
    <property type="evidence" value="ECO:0007669"/>
    <property type="project" value="TreeGrafter"/>
</dbReference>
<evidence type="ECO:0000256" key="3">
    <source>
        <dbReference type="ARBA" id="ARBA00023015"/>
    </source>
</evidence>
<dbReference type="EMBL" id="BSOH01000005">
    <property type="protein sequence ID" value="GLR16497.1"/>
    <property type="molecule type" value="Genomic_DNA"/>
</dbReference>
<accession>A0AA37WDX6</accession>
<protein>
    <submittedName>
        <fullName evidence="10">DNA-binding response regulator</fullName>
    </submittedName>
</protein>
<dbReference type="PANTHER" id="PTHR48111">
    <property type="entry name" value="REGULATOR OF RPOS"/>
    <property type="match status" value="1"/>
</dbReference>
<evidence type="ECO:0000256" key="1">
    <source>
        <dbReference type="ARBA" id="ARBA00022553"/>
    </source>
</evidence>
<gene>
    <name evidence="10" type="primary">phoP_1</name>
    <name evidence="10" type="ORF">GCM10007940_11120</name>
</gene>
<keyword evidence="4 7" id="KW-0238">DNA-binding</keyword>
<feature type="DNA-binding region" description="OmpR/PhoB-type" evidence="7">
    <location>
        <begin position="146"/>
        <end position="241"/>
    </location>
</feature>
<organism evidence="10 11">
    <name type="scientific">Portibacter lacus</name>
    <dbReference type="NCBI Taxonomy" id="1099794"/>
    <lineage>
        <taxon>Bacteria</taxon>
        <taxon>Pseudomonadati</taxon>
        <taxon>Bacteroidota</taxon>
        <taxon>Saprospiria</taxon>
        <taxon>Saprospirales</taxon>
        <taxon>Haliscomenobacteraceae</taxon>
        <taxon>Portibacter</taxon>
    </lineage>
</organism>
<evidence type="ECO:0000259" key="8">
    <source>
        <dbReference type="PROSITE" id="PS50110"/>
    </source>
</evidence>
<dbReference type="InterPro" id="IPR001789">
    <property type="entry name" value="Sig_transdc_resp-reg_receiver"/>
</dbReference>
<evidence type="ECO:0000313" key="10">
    <source>
        <dbReference type="EMBL" id="GLR16497.1"/>
    </source>
</evidence>
<evidence type="ECO:0000256" key="7">
    <source>
        <dbReference type="PROSITE-ProRule" id="PRU01091"/>
    </source>
</evidence>
<evidence type="ECO:0000256" key="2">
    <source>
        <dbReference type="ARBA" id="ARBA00023012"/>
    </source>
</evidence>
<evidence type="ECO:0000256" key="5">
    <source>
        <dbReference type="ARBA" id="ARBA00023163"/>
    </source>
</evidence>
<dbReference type="PROSITE" id="PS50110">
    <property type="entry name" value="RESPONSE_REGULATORY"/>
    <property type="match status" value="1"/>
</dbReference>
<dbReference type="SMART" id="SM00448">
    <property type="entry name" value="REC"/>
    <property type="match status" value="1"/>
</dbReference>
<dbReference type="Proteomes" id="UP001156666">
    <property type="component" value="Unassembled WGS sequence"/>
</dbReference>
<evidence type="ECO:0000259" key="9">
    <source>
        <dbReference type="PROSITE" id="PS51755"/>
    </source>
</evidence>
<evidence type="ECO:0000256" key="6">
    <source>
        <dbReference type="PROSITE-ProRule" id="PRU00169"/>
    </source>
</evidence>
<evidence type="ECO:0000256" key="4">
    <source>
        <dbReference type="ARBA" id="ARBA00023125"/>
    </source>
</evidence>
<dbReference type="InterPro" id="IPR011006">
    <property type="entry name" value="CheY-like_superfamily"/>
</dbReference>
<proteinExistence type="predicted"/>
<dbReference type="Gene3D" id="3.40.50.2300">
    <property type="match status" value="1"/>
</dbReference>
<keyword evidence="11" id="KW-1185">Reference proteome</keyword>
<comment type="caution">
    <text evidence="10">The sequence shown here is derived from an EMBL/GenBank/DDBJ whole genome shotgun (WGS) entry which is preliminary data.</text>
</comment>
<dbReference type="FunFam" id="3.40.50.2300:FF:000001">
    <property type="entry name" value="DNA-binding response regulator PhoB"/>
    <property type="match status" value="1"/>
</dbReference>
<dbReference type="Pfam" id="PF00072">
    <property type="entry name" value="Response_reg"/>
    <property type="match status" value="1"/>
</dbReference>
<keyword evidence="5" id="KW-0804">Transcription</keyword>
<dbReference type="GO" id="GO:0006355">
    <property type="term" value="P:regulation of DNA-templated transcription"/>
    <property type="evidence" value="ECO:0007669"/>
    <property type="project" value="InterPro"/>
</dbReference>
<dbReference type="InterPro" id="IPR039420">
    <property type="entry name" value="WalR-like"/>
</dbReference>
<feature type="domain" description="Response regulatory" evidence="8">
    <location>
        <begin position="19"/>
        <end position="135"/>
    </location>
</feature>
<dbReference type="InterPro" id="IPR036388">
    <property type="entry name" value="WH-like_DNA-bd_sf"/>
</dbReference>
<feature type="modified residue" description="4-aspartylphosphate" evidence="6">
    <location>
        <position position="68"/>
    </location>
</feature>
<keyword evidence="2" id="KW-0902">Two-component regulatory system</keyword>
<dbReference type="GO" id="GO:0000976">
    <property type="term" value="F:transcription cis-regulatory region binding"/>
    <property type="evidence" value="ECO:0007669"/>
    <property type="project" value="TreeGrafter"/>
</dbReference>
<dbReference type="Pfam" id="PF00486">
    <property type="entry name" value="Trans_reg_C"/>
    <property type="match status" value="1"/>
</dbReference>
<reference evidence="10" key="1">
    <citation type="journal article" date="2014" name="Int. J. Syst. Evol. Microbiol.">
        <title>Complete genome sequence of Corynebacterium casei LMG S-19264T (=DSM 44701T), isolated from a smear-ripened cheese.</title>
        <authorList>
            <consortium name="US DOE Joint Genome Institute (JGI-PGF)"/>
            <person name="Walter F."/>
            <person name="Albersmeier A."/>
            <person name="Kalinowski J."/>
            <person name="Ruckert C."/>
        </authorList>
    </citation>
    <scope>NUCLEOTIDE SEQUENCE</scope>
    <source>
        <strain evidence="10">NBRC 108769</strain>
    </source>
</reference>
<sequence length="241" mass="28079">MIQSLEKPDILDFDNLKCKILLVDDEQDILDMLGYNLTKEGFEVFYAHNGQEAIEKAQEIRPELIVLDIMMPHMDGVEACKRIKAIPELRSVMVAFLTARSEEYSEIACLEAGADDFIKKPVRPRLFITHMKALFRRYLMVNEMGESSLVIRGNLKLNLDTYQAFRDQEEISLTKKEFDLLNLLMSRPEKVLLRQEIYRIIWGNDIMVGERTIDVHISKLREKIGHEQIVTVKKVGYRFVE</sequence>
<keyword evidence="3" id="KW-0805">Transcription regulation</keyword>
<dbReference type="SUPFAM" id="SSF52172">
    <property type="entry name" value="CheY-like"/>
    <property type="match status" value="1"/>
</dbReference>
<keyword evidence="1 6" id="KW-0597">Phosphoprotein</keyword>
<dbReference type="InterPro" id="IPR001867">
    <property type="entry name" value="OmpR/PhoB-type_DNA-bd"/>
</dbReference>
<dbReference type="SMART" id="SM00862">
    <property type="entry name" value="Trans_reg_C"/>
    <property type="match status" value="1"/>
</dbReference>
<dbReference type="PANTHER" id="PTHR48111:SF40">
    <property type="entry name" value="PHOSPHATE REGULON TRANSCRIPTIONAL REGULATORY PROTEIN PHOB"/>
    <property type="match status" value="1"/>
</dbReference>
<feature type="domain" description="OmpR/PhoB-type" evidence="9">
    <location>
        <begin position="146"/>
        <end position="241"/>
    </location>
</feature>
<dbReference type="PROSITE" id="PS51755">
    <property type="entry name" value="OMPR_PHOB"/>
    <property type="match status" value="1"/>
</dbReference>
<dbReference type="GO" id="GO:0005829">
    <property type="term" value="C:cytosol"/>
    <property type="evidence" value="ECO:0007669"/>
    <property type="project" value="TreeGrafter"/>
</dbReference>